<reference evidence="3 4" key="1">
    <citation type="submission" date="2016-03" db="EMBL/GenBank/DDBJ databases">
        <title>Chemosynthetic sulphur-oxidizing symbionts of marine invertebrate animals are capable of nitrogen fixation.</title>
        <authorList>
            <person name="Petersen J.M."/>
            <person name="Kemper A."/>
            <person name="Gruber-Vodicka H."/>
            <person name="Cardini U."/>
            <person name="Geest Mvander."/>
            <person name="Kleiner M."/>
            <person name="Bulgheresi S."/>
            <person name="Fussmann M."/>
            <person name="Herbold C."/>
            <person name="Seah B.K.B."/>
            <person name="Antony C.Paul."/>
            <person name="Liu D."/>
            <person name="Belitz A."/>
            <person name="Weber M."/>
        </authorList>
    </citation>
    <scope>NUCLEOTIDE SEQUENCE [LARGE SCALE GENOMIC DNA]</scope>
    <source>
        <strain evidence="3">G_D</strain>
    </source>
</reference>
<feature type="domain" description="Endonuclease/exonuclease/phosphatase" evidence="2">
    <location>
        <begin position="773"/>
        <end position="1120"/>
    </location>
</feature>
<evidence type="ECO:0000313" key="4">
    <source>
        <dbReference type="Proteomes" id="UP000094849"/>
    </source>
</evidence>
<dbReference type="InterPro" id="IPR036691">
    <property type="entry name" value="Endo/exonu/phosph_ase_sf"/>
</dbReference>
<evidence type="ECO:0000259" key="2">
    <source>
        <dbReference type="Pfam" id="PF03372"/>
    </source>
</evidence>
<gene>
    <name evidence="3" type="ORF">A3196_18905</name>
</gene>
<dbReference type="GO" id="GO:0003824">
    <property type="term" value="F:catalytic activity"/>
    <property type="evidence" value="ECO:0007669"/>
    <property type="project" value="InterPro"/>
</dbReference>
<sequence>MLNDKRLAAALFAASCQPVFADTTVFINEIHYDNTGSDTGEFVEITGPTGTDLSGWQLVLYNGSASVRSPYANIDLSGVLTDDTGSGYGFTVISHSGIQNGSPDGLALIDSAGTVVQFISYEGSFVASSGPAAGITSMDIGVAETSSTAVGQSMQMQGSGVMDTDFIWVADLTQTVSALNLGQSLNGSVIGDGGDSGDGGNDNNDTVAIYDIQGAGHSSPYEGQNVTTTGVVTATDSNAVFIQDVLGDGDDSTSDAIYLYTGSGHGLQVGDAVQVSGTVSEYFPGGAGTGNLSSTQFYRPDVTVESQNNMLPDPVIIGRGGRIAPNQIIDDDMLANFDPQNDGIDFYESLEAMRVTIEDAVAVSPTNRYGEIFTLANNGEDASGRNLRSGITIKPDDFNPERVQIDFDSGIHDFHVNVNSGDQLGDVTGVVGYSYGNFEVYPTEDFLRTDNYLQAEQTRLVTEGERQLTVASYNVLNLDPNDEDGDQDLADGRFDRLAEQIVNQLQSPDIIGLQEIQDSSGSADDGIVDADETLRLLVAAIRTAGGPNYDYIDNPPENNQDGGQPGGNIRVAFLYNPETVEADRESVSRLTDQDLSDGDAFANSRKPLYTRFEAADHEIHLINNHFSSKGGSTPLFGSVQPPVNGSEDERLAQARVVNGFVAALQEEDPQARVIVLGDLNEFEFMDPIRALKGDESPLLANLTETLPVEERYSYNYQGNAQALDHILLTHNLAQHAEYDLVHLNTEFHDAASDHDPVVLRLELSEKKRVRFATFNASLNRSNPGELIADLSTPDNPQAKTIAEIIQRVRPDVLLLNEFDFDDEHEAIELFRKNYLMKRQNGQKRIRYKHVYVAESNTGIPTGFDMDNDGSVDGPGDAQGFGFFPGQYGMVLLSRYPIKYSKVRLFQKFLWKDMPDSMLPEAWYSEDEKSVLRLSSKSHWDIPVKVKGKLIHVLASHPTPPVFDGPEDRNGRRNHDEIRFWSDYISGAEYIYDDEGVAGGLPANERFVIMGDLNADPHDGDSTANPTAKLLANPLVNTAITPVSAGGADALLRQAGANLSHIGGADFDTADFADGSPGNLRVDYVLPSHNLKMLGAGVFWPAASDPLFDLVGDWPFPGSDHRLVWIDLAKKSR</sequence>
<name>A0A1E2UHH7_9GAMM</name>
<dbReference type="InterPro" id="IPR005135">
    <property type="entry name" value="Endo/exonuclease/phosphatase"/>
</dbReference>
<dbReference type="Proteomes" id="UP000094849">
    <property type="component" value="Unassembled WGS sequence"/>
</dbReference>
<evidence type="ECO:0000256" key="1">
    <source>
        <dbReference type="SAM" id="SignalP"/>
    </source>
</evidence>
<dbReference type="EMBL" id="LVJZ01000005">
    <property type="protein sequence ID" value="ODB92845.1"/>
    <property type="molecule type" value="Genomic_DNA"/>
</dbReference>
<comment type="caution">
    <text evidence="3">The sequence shown here is derived from an EMBL/GenBank/DDBJ whole genome shotgun (WGS) entry which is preliminary data.</text>
</comment>
<organism evidence="3 4">
    <name type="scientific">Candidatus Thiodiazotropha endoloripes</name>
    <dbReference type="NCBI Taxonomy" id="1818881"/>
    <lineage>
        <taxon>Bacteria</taxon>
        <taxon>Pseudomonadati</taxon>
        <taxon>Pseudomonadota</taxon>
        <taxon>Gammaproteobacteria</taxon>
        <taxon>Chromatiales</taxon>
        <taxon>Sedimenticolaceae</taxon>
        <taxon>Candidatus Thiodiazotropha</taxon>
    </lineage>
</organism>
<dbReference type="STRING" id="1818881.A3196_18905"/>
<dbReference type="PANTHER" id="PTHR42834">
    <property type="entry name" value="ENDONUCLEASE/EXONUCLEASE/PHOSPHATASE FAMILY PROTEIN (AFU_ORTHOLOGUE AFUA_3G09210)"/>
    <property type="match status" value="1"/>
</dbReference>
<dbReference type="CDD" id="cd04486">
    <property type="entry name" value="YhcR_OBF_like"/>
    <property type="match status" value="1"/>
</dbReference>
<dbReference type="Pfam" id="PF03372">
    <property type="entry name" value="Exo_endo_phos"/>
    <property type="match status" value="2"/>
</dbReference>
<feature type="chain" id="PRO_5009118875" description="Endonuclease/exonuclease/phosphatase domain-containing protein" evidence="1">
    <location>
        <begin position="22"/>
        <end position="1132"/>
    </location>
</feature>
<feature type="domain" description="Endonuclease/exonuclease/phosphatase" evidence="2">
    <location>
        <begin position="471"/>
        <end position="754"/>
    </location>
</feature>
<dbReference type="PANTHER" id="PTHR42834:SF1">
    <property type="entry name" value="ENDONUCLEASE_EXONUCLEASE_PHOSPHATASE FAMILY PROTEIN (AFU_ORTHOLOGUE AFUA_3G09210)"/>
    <property type="match status" value="1"/>
</dbReference>
<proteinExistence type="predicted"/>
<keyword evidence="4" id="KW-1185">Reference proteome</keyword>
<evidence type="ECO:0000313" key="3">
    <source>
        <dbReference type="EMBL" id="ODB92845.1"/>
    </source>
</evidence>
<keyword evidence="1" id="KW-0732">Signal</keyword>
<dbReference type="CDD" id="cd10283">
    <property type="entry name" value="MnuA_DNase1-like"/>
    <property type="match status" value="1"/>
</dbReference>
<dbReference type="Gene3D" id="3.60.10.10">
    <property type="entry name" value="Endonuclease/exonuclease/phosphatase"/>
    <property type="match status" value="2"/>
</dbReference>
<dbReference type="AlphaFoldDB" id="A0A1E2UHH7"/>
<accession>A0A1E2UHH7</accession>
<protein>
    <recommendedName>
        <fullName evidence="2">Endonuclease/exonuclease/phosphatase domain-containing protein</fullName>
    </recommendedName>
</protein>
<dbReference type="RefSeq" id="WP_069025064.1">
    <property type="nucleotide sequence ID" value="NZ_LVJZ01000005.1"/>
</dbReference>
<feature type="signal peptide" evidence="1">
    <location>
        <begin position="1"/>
        <end position="21"/>
    </location>
</feature>
<dbReference type="SUPFAM" id="SSF56219">
    <property type="entry name" value="DNase I-like"/>
    <property type="match status" value="2"/>
</dbReference>